<comment type="caution">
    <text evidence="2">The sequence shown here is derived from an EMBL/GenBank/DDBJ whole genome shotgun (WGS) entry which is preliminary data.</text>
</comment>
<evidence type="ECO:0000313" key="3">
    <source>
        <dbReference type="Proteomes" id="UP000076512"/>
    </source>
</evidence>
<dbReference type="OrthoDB" id="3729831at2"/>
<dbReference type="InterPro" id="IPR045155">
    <property type="entry name" value="Beta-lactam_cat"/>
</dbReference>
<dbReference type="GO" id="GO:0008800">
    <property type="term" value="F:beta-lactamase activity"/>
    <property type="evidence" value="ECO:0007669"/>
    <property type="project" value="InterPro"/>
</dbReference>
<dbReference type="SUPFAM" id="SSF56601">
    <property type="entry name" value="beta-lactamase/transpeptidase-like"/>
    <property type="match status" value="1"/>
</dbReference>
<evidence type="ECO:0000313" key="2">
    <source>
        <dbReference type="EMBL" id="KZM70513.1"/>
    </source>
</evidence>
<protein>
    <recommendedName>
        <fullName evidence="1">Beta-lactamase class A catalytic domain-containing protein</fullName>
    </recommendedName>
</protein>
<dbReference type="Proteomes" id="UP000076512">
    <property type="component" value="Unassembled WGS sequence"/>
</dbReference>
<keyword evidence="3" id="KW-1185">Reference proteome</keyword>
<dbReference type="GO" id="GO:0030655">
    <property type="term" value="P:beta-lactam antibiotic catabolic process"/>
    <property type="evidence" value="ECO:0007669"/>
    <property type="project" value="InterPro"/>
</dbReference>
<dbReference type="STRING" id="455432.AWN90_38645"/>
<dbReference type="EMBL" id="LWGR01000013">
    <property type="protein sequence ID" value="KZM70513.1"/>
    <property type="molecule type" value="Genomic_DNA"/>
</dbReference>
<dbReference type="Gene3D" id="3.40.710.10">
    <property type="entry name" value="DD-peptidase/beta-lactamase superfamily"/>
    <property type="match status" value="1"/>
</dbReference>
<dbReference type="Pfam" id="PF13354">
    <property type="entry name" value="Beta-lactamase2"/>
    <property type="match status" value="1"/>
</dbReference>
<gene>
    <name evidence="2" type="ORF">AWN90_38645</name>
</gene>
<name>A0A164JLD0_9NOCA</name>
<reference evidence="2 3" key="1">
    <citation type="submission" date="2016-04" db="EMBL/GenBank/DDBJ databases">
        <authorList>
            <person name="Evans L.H."/>
            <person name="Alamgir A."/>
            <person name="Owens N."/>
            <person name="Weber N.D."/>
            <person name="Virtaneva K."/>
            <person name="Barbian K."/>
            <person name="Babar A."/>
            <person name="Rosenke K."/>
        </authorList>
    </citation>
    <scope>NUCLEOTIDE SEQUENCE [LARGE SCALE GENOMIC DNA]</scope>
    <source>
        <strain evidence="2 3">IFM 0406</strain>
    </source>
</reference>
<dbReference type="RefSeq" id="WP_067593574.1">
    <property type="nucleotide sequence ID" value="NZ_JABMCZ010000003.1"/>
</dbReference>
<proteinExistence type="predicted"/>
<organism evidence="2 3">
    <name type="scientific">Nocardia terpenica</name>
    <dbReference type="NCBI Taxonomy" id="455432"/>
    <lineage>
        <taxon>Bacteria</taxon>
        <taxon>Bacillati</taxon>
        <taxon>Actinomycetota</taxon>
        <taxon>Actinomycetes</taxon>
        <taxon>Mycobacteriales</taxon>
        <taxon>Nocardiaceae</taxon>
        <taxon>Nocardia</taxon>
    </lineage>
</organism>
<evidence type="ECO:0000259" key="1">
    <source>
        <dbReference type="Pfam" id="PF13354"/>
    </source>
</evidence>
<dbReference type="InterPro" id="IPR012338">
    <property type="entry name" value="Beta-lactam/transpept-like"/>
</dbReference>
<dbReference type="AlphaFoldDB" id="A0A164JLD0"/>
<feature type="domain" description="Beta-lactamase class A catalytic" evidence="1">
    <location>
        <begin position="68"/>
        <end position="160"/>
    </location>
</feature>
<accession>A0A164JLD0</accession>
<sequence>MPTDEISSLASSFDSYAETLPGTVGLAYAPVGGERVVALGEWRGGVAWSTSKVPVAIAALRAAPDAAKDRVTAAITWSDNAASEELWSLLGAPADAGAAVEAVLREAGDHRTRVQSRRVRPEYTAFGQTEWSLTQQALFTAHLPHIATGSDVLALMRALVPEHHWGLARFPGAATKAGWGPDARGAHMVRQLGVIPNGDGWTAVTVGADPESGGFEEGIALLDRLYEWVQDHLGQLPAGR</sequence>